<organism evidence="4 5">
    <name type="scientific">Rhodotorula taiwanensis</name>
    <dbReference type="NCBI Taxonomy" id="741276"/>
    <lineage>
        <taxon>Eukaryota</taxon>
        <taxon>Fungi</taxon>
        <taxon>Dikarya</taxon>
        <taxon>Basidiomycota</taxon>
        <taxon>Pucciniomycotina</taxon>
        <taxon>Microbotryomycetes</taxon>
        <taxon>Sporidiobolales</taxon>
        <taxon>Sporidiobolaceae</taxon>
        <taxon>Rhodotorula</taxon>
    </lineage>
</organism>
<keyword evidence="3" id="KW-0732">Signal</keyword>
<evidence type="ECO:0000313" key="5">
    <source>
        <dbReference type="Proteomes" id="UP000237144"/>
    </source>
</evidence>
<feature type="compositionally biased region" description="Polar residues" evidence="1">
    <location>
        <begin position="506"/>
        <end position="516"/>
    </location>
</feature>
<evidence type="ECO:0000256" key="3">
    <source>
        <dbReference type="SAM" id="SignalP"/>
    </source>
</evidence>
<keyword evidence="2" id="KW-0472">Membrane</keyword>
<keyword evidence="2" id="KW-0812">Transmembrane</keyword>
<feature type="chain" id="PRO_5015709221" description="Transmembrane protein" evidence="3">
    <location>
        <begin position="24"/>
        <end position="610"/>
    </location>
</feature>
<evidence type="ECO:0000256" key="2">
    <source>
        <dbReference type="SAM" id="Phobius"/>
    </source>
</evidence>
<feature type="signal peptide" evidence="3">
    <location>
        <begin position="1"/>
        <end position="23"/>
    </location>
</feature>
<protein>
    <recommendedName>
        <fullName evidence="6">Transmembrane protein</fullName>
    </recommendedName>
</protein>
<keyword evidence="5" id="KW-1185">Reference proteome</keyword>
<feature type="region of interest" description="Disordered" evidence="1">
    <location>
        <begin position="378"/>
        <end position="429"/>
    </location>
</feature>
<feature type="region of interest" description="Disordered" evidence="1">
    <location>
        <begin position="504"/>
        <end position="610"/>
    </location>
</feature>
<evidence type="ECO:0008006" key="6">
    <source>
        <dbReference type="Google" id="ProtNLM"/>
    </source>
</evidence>
<feature type="compositionally biased region" description="Basic and acidic residues" evidence="1">
    <location>
        <begin position="568"/>
        <end position="584"/>
    </location>
</feature>
<comment type="caution">
    <text evidence="4">The sequence shown here is derived from an EMBL/GenBank/DDBJ whole genome shotgun (WGS) entry which is preliminary data.</text>
</comment>
<feature type="compositionally biased region" description="Low complexity" evidence="1">
    <location>
        <begin position="156"/>
        <end position="180"/>
    </location>
</feature>
<feature type="region of interest" description="Disordered" evidence="1">
    <location>
        <begin position="447"/>
        <end position="489"/>
    </location>
</feature>
<evidence type="ECO:0000256" key="1">
    <source>
        <dbReference type="SAM" id="MobiDB-lite"/>
    </source>
</evidence>
<dbReference type="EMBL" id="PJQD01000140">
    <property type="protein sequence ID" value="POY70190.1"/>
    <property type="molecule type" value="Genomic_DNA"/>
</dbReference>
<name>A0A2S5B079_9BASI</name>
<dbReference type="AlphaFoldDB" id="A0A2S5B079"/>
<keyword evidence="2" id="KW-1133">Transmembrane helix</keyword>
<reference evidence="4 5" key="1">
    <citation type="journal article" date="2018" name="Front. Microbiol.">
        <title>Prospects for Fungal Bioremediation of Acidic Radioactive Waste Sites: Characterization and Genome Sequence of Rhodotorula taiwanensis MD1149.</title>
        <authorList>
            <person name="Tkavc R."/>
            <person name="Matrosova V.Y."/>
            <person name="Grichenko O.E."/>
            <person name="Gostincar C."/>
            <person name="Volpe R.P."/>
            <person name="Klimenkova P."/>
            <person name="Gaidamakova E.K."/>
            <person name="Zhou C.E."/>
            <person name="Stewart B.J."/>
            <person name="Lyman M.G."/>
            <person name="Malfatti S.A."/>
            <person name="Rubinfeld B."/>
            <person name="Courtot M."/>
            <person name="Singh J."/>
            <person name="Dalgard C.L."/>
            <person name="Hamilton T."/>
            <person name="Frey K.G."/>
            <person name="Gunde-Cimerman N."/>
            <person name="Dugan L."/>
            <person name="Daly M.J."/>
        </authorList>
    </citation>
    <scope>NUCLEOTIDE SEQUENCE [LARGE SCALE GENOMIC DNA]</scope>
    <source>
        <strain evidence="4 5">MD1149</strain>
    </source>
</reference>
<dbReference type="OrthoDB" id="2529692at2759"/>
<dbReference type="STRING" id="741276.A0A2S5B079"/>
<feature type="region of interest" description="Disordered" evidence="1">
    <location>
        <begin position="153"/>
        <end position="195"/>
    </location>
</feature>
<sequence length="610" mass="64366">MRPPTLASSLAFSTLLHIRLALARTTFYDANDYRLTFDPVEAWQLDGAQGAAVRTDGVQSAFLAFAFAGEQISLYGLSASTFTVAIDGQATASIETPSPADATQSTRVYLVNGLDQTFNHSLQLIVPQNAGSLMIERIGVSYATDSNLTPALLPLSSAGSPPTKSSSTTSRSRPTAKASSEPTTANPSTEDDGPDGGVVAGAVIGSLAALAAVVFVLLLCKRRRAAQRQSEKDTYPRKHQSVASSLFGGFGRPGYPQRGSAASPLAGSHLSHPYASSGPQGWATRLARASSWKRKAERLPETRKFYGVEDPTSTTSLPKQPPPTVPLPSVPLEATREMEQRWRTAGPALSPPPSRAEHYTVQVFGQALSDYSHDGDARARGFSNDASTPPPTARTFRNPFDTASTIVSGSHESRGSLSSAEGAHIQHAKPAATGLEAIQGSPIEMVHRDATPSGRPIPARSSSARDLVSTHRAGPDGATSTSFVPDQPVTLARKPTITCADDGTAAESTAQGTSPGANKVGPPERRVRHQSSAALIEETSNATHSTEQVHPQHRRHRSGRSSGSRSLAGEEDRPGFFAARDHVPRYSGARGDPRLPAGSDAQAVEIGRLQ</sequence>
<feature type="region of interest" description="Disordered" evidence="1">
    <location>
        <begin position="305"/>
        <end position="325"/>
    </location>
</feature>
<dbReference type="Proteomes" id="UP000237144">
    <property type="component" value="Unassembled WGS sequence"/>
</dbReference>
<feature type="transmembrane region" description="Helical" evidence="2">
    <location>
        <begin position="198"/>
        <end position="220"/>
    </location>
</feature>
<feature type="compositionally biased region" description="Polar residues" evidence="1">
    <location>
        <begin position="530"/>
        <end position="549"/>
    </location>
</feature>
<proteinExistence type="predicted"/>
<gene>
    <name evidence="4" type="ORF">BMF94_6773</name>
</gene>
<accession>A0A2S5B079</accession>
<evidence type="ECO:0000313" key="4">
    <source>
        <dbReference type="EMBL" id="POY70190.1"/>
    </source>
</evidence>
<feature type="region of interest" description="Disordered" evidence="1">
    <location>
        <begin position="245"/>
        <end position="281"/>
    </location>
</feature>